<dbReference type="AlphaFoldDB" id="A0A5C3LW53"/>
<keyword evidence="2" id="KW-1185">Reference proteome</keyword>
<organism evidence="1 2">
    <name type="scientific">Crucibulum laeve</name>
    <dbReference type="NCBI Taxonomy" id="68775"/>
    <lineage>
        <taxon>Eukaryota</taxon>
        <taxon>Fungi</taxon>
        <taxon>Dikarya</taxon>
        <taxon>Basidiomycota</taxon>
        <taxon>Agaricomycotina</taxon>
        <taxon>Agaricomycetes</taxon>
        <taxon>Agaricomycetidae</taxon>
        <taxon>Agaricales</taxon>
        <taxon>Agaricineae</taxon>
        <taxon>Nidulariaceae</taxon>
        <taxon>Crucibulum</taxon>
    </lineage>
</organism>
<dbReference type="OrthoDB" id="3363836at2759"/>
<name>A0A5C3LW53_9AGAR</name>
<accession>A0A5C3LW53</accession>
<dbReference type="EMBL" id="ML213658">
    <property type="protein sequence ID" value="TFK32981.1"/>
    <property type="molecule type" value="Genomic_DNA"/>
</dbReference>
<proteinExistence type="predicted"/>
<dbReference type="STRING" id="68775.A0A5C3LW53"/>
<evidence type="ECO:0000313" key="2">
    <source>
        <dbReference type="Proteomes" id="UP000308652"/>
    </source>
</evidence>
<dbReference type="Proteomes" id="UP000308652">
    <property type="component" value="Unassembled WGS sequence"/>
</dbReference>
<reference evidence="1 2" key="1">
    <citation type="journal article" date="2019" name="Nat. Ecol. Evol.">
        <title>Megaphylogeny resolves global patterns of mushroom evolution.</title>
        <authorList>
            <person name="Varga T."/>
            <person name="Krizsan K."/>
            <person name="Foldi C."/>
            <person name="Dima B."/>
            <person name="Sanchez-Garcia M."/>
            <person name="Sanchez-Ramirez S."/>
            <person name="Szollosi G.J."/>
            <person name="Szarkandi J.G."/>
            <person name="Papp V."/>
            <person name="Albert L."/>
            <person name="Andreopoulos W."/>
            <person name="Angelini C."/>
            <person name="Antonin V."/>
            <person name="Barry K.W."/>
            <person name="Bougher N.L."/>
            <person name="Buchanan P."/>
            <person name="Buyck B."/>
            <person name="Bense V."/>
            <person name="Catcheside P."/>
            <person name="Chovatia M."/>
            <person name="Cooper J."/>
            <person name="Damon W."/>
            <person name="Desjardin D."/>
            <person name="Finy P."/>
            <person name="Geml J."/>
            <person name="Haridas S."/>
            <person name="Hughes K."/>
            <person name="Justo A."/>
            <person name="Karasinski D."/>
            <person name="Kautmanova I."/>
            <person name="Kiss B."/>
            <person name="Kocsube S."/>
            <person name="Kotiranta H."/>
            <person name="LaButti K.M."/>
            <person name="Lechner B.E."/>
            <person name="Liimatainen K."/>
            <person name="Lipzen A."/>
            <person name="Lukacs Z."/>
            <person name="Mihaltcheva S."/>
            <person name="Morgado L.N."/>
            <person name="Niskanen T."/>
            <person name="Noordeloos M.E."/>
            <person name="Ohm R.A."/>
            <person name="Ortiz-Santana B."/>
            <person name="Ovrebo C."/>
            <person name="Racz N."/>
            <person name="Riley R."/>
            <person name="Savchenko A."/>
            <person name="Shiryaev A."/>
            <person name="Soop K."/>
            <person name="Spirin V."/>
            <person name="Szebenyi C."/>
            <person name="Tomsovsky M."/>
            <person name="Tulloss R.E."/>
            <person name="Uehling J."/>
            <person name="Grigoriev I.V."/>
            <person name="Vagvolgyi C."/>
            <person name="Papp T."/>
            <person name="Martin F.M."/>
            <person name="Miettinen O."/>
            <person name="Hibbett D.S."/>
            <person name="Nagy L.G."/>
        </authorList>
    </citation>
    <scope>NUCLEOTIDE SEQUENCE [LARGE SCALE GENOMIC DNA]</scope>
    <source>
        <strain evidence="1 2">CBS 166.37</strain>
    </source>
</reference>
<evidence type="ECO:0000313" key="1">
    <source>
        <dbReference type="EMBL" id="TFK32981.1"/>
    </source>
</evidence>
<sequence length="451" mass="50354">MSNTRGLPDIVWAVRATPEGPRGTEIRNKYNSRADKHDENEGAGYRYRWTLIKSSKSDLYNWSNVGGDLYDHRSSSRSFIEPESIVPRLRYLMSHQLHEVGVSALGAISNSIAVGNNRNSSFSFGAIRPGSNYTTENGEAAAAGQAGVCARQMSQMHSLTSIERVLRVSFAADTRVSRVSFADSARFSFRSTCAYIPRSHPSLPMLLVPPPLLTMKMTVVVFICLHQEEEPAMSPRQIQDPLILTPGDMMARIAGRRARVESNAAKTSSSSQTVTRWTRLMPALAFWEKYGGFSCPRLCPQGYSTFQAVSTRSGCTAFVKPPALCCFLVAWTLDIASLTPANLPPSLQRPYKGLTNLPLQFYNVSPYSPNTTSPLMHNMLMQPMPASVISPMRCSVHKRRRRRRRRRQLEVLSCNTKSKAVLWLFLIGENNLIYPRILGKNEVGKRNAVMD</sequence>
<protein>
    <submittedName>
        <fullName evidence="1">Uncharacterized protein</fullName>
    </submittedName>
</protein>
<gene>
    <name evidence="1" type="ORF">BDQ12DRAFT_670638</name>
</gene>